<name>A0AC34FNM8_9BILA</name>
<dbReference type="Proteomes" id="UP000887579">
    <property type="component" value="Unplaced"/>
</dbReference>
<dbReference type="WBParaSite" id="ES5_v2.g19019.t1">
    <property type="protein sequence ID" value="ES5_v2.g19019.t1"/>
    <property type="gene ID" value="ES5_v2.g19019"/>
</dbReference>
<sequence>MEVKIFLAASLLAILVAAVDRGRQQDAPASKSSSSAKKDDVVERICKSDPDFMFCKQYMRGEMGEASMVPFPHLNRDNKPPKDGDKKRFLIIKNEYYPDGTVKIPENVTLDAKNEKELEQIKTVNHKPFQPDNHWGFGDAPPLKPEDKLLPEPTTQKNQTFAEAQQQQRQQNSGNETGNFENEKENFDFELPKPPEEPEIKLPPALPNTHPVANEQTGLLGGVGNVNVGYGVGVPVPGSPDGVSVGARVGVGFGGSGPAWKIPYFFNNQGEYQSLNDYDGDKRNIVPDRAIKYYRYQVLQARERARQQSHLINAGDLSGITR</sequence>
<protein>
    <submittedName>
        <fullName evidence="2">Uncharacterized protein</fullName>
    </submittedName>
</protein>
<proteinExistence type="predicted"/>
<evidence type="ECO:0000313" key="1">
    <source>
        <dbReference type="Proteomes" id="UP000887579"/>
    </source>
</evidence>
<accession>A0AC34FNM8</accession>
<evidence type="ECO:0000313" key="2">
    <source>
        <dbReference type="WBParaSite" id="ES5_v2.g19019.t1"/>
    </source>
</evidence>
<organism evidence="1 2">
    <name type="scientific">Panagrolaimus sp. ES5</name>
    <dbReference type="NCBI Taxonomy" id="591445"/>
    <lineage>
        <taxon>Eukaryota</taxon>
        <taxon>Metazoa</taxon>
        <taxon>Ecdysozoa</taxon>
        <taxon>Nematoda</taxon>
        <taxon>Chromadorea</taxon>
        <taxon>Rhabditida</taxon>
        <taxon>Tylenchina</taxon>
        <taxon>Panagrolaimomorpha</taxon>
        <taxon>Panagrolaimoidea</taxon>
        <taxon>Panagrolaimidae</taxon>
        <taxon>Panagrolaimus</taxon>
    </lineage>
</organism>
<reference evidence="2" key="1">
    <citation type="submission" date="2022-11" db="UniProtKB">
        <authorList>
            <consortium name="WormBaseParasite"/>
        </authorList>
    </citation>
    <scope>IDENTIFICATION</scope>
</reference>